<evidence type="ECO:0000313" key="5">
    <source>
        <dbReference type="Proteomes" id="UP000596049"/>
    </source>
</evidence>
<keyword evidence="2" id="KW-0378">Hydrolase</keyword>
<dbReference type="InterPro" id="IPR014905">
    <property type="entry name" value="HIRAN"/>
</dbReference>
<evidence type="ECO:0000256" key="2">
    <source>
        <dbReference type="ARBA" id="ARBA00022801"/>
    </source>
</evidence>
<protein>
    <submittedName>
        <fullName evidence="4">HIRAN domain-containing protein</fullName>
    </submittedName>
</protein>
<reference evidence="4 5" key="1">
    <citation type="submission" date="2020-01" db="EMBL/GenBank/DDBJ databases">
        <authorList>
            <person name="Liu G."/>
            <person name="Liu B."/>
        </authorList>
    </citation>
    <scope>NUCLEOTIDE SEQUENCE [LARGE SCALE GENOMIC DNA]</scope>
    <source>
        <strain evidence="4 5">FJAT-51161</strain>
    </source>
</reference>
<keyword evidence="5" id="KW-1185">Reference proteome</keyword>
<gene>
    <name evidence="4" type="ORF">FJQ98_19360</name>
</gene>
<sequence length="208" mass="24195">MNWFKKLFSKKQTIDTPIEKQEPERKDSAVKLKVDVSTINHNQASVEHTLFTFNVAGVTMKNDKNKDIQRSLTRYGKLYCEENSIDLYGGYSNKDILDYVFEIREFEDLEFANDEIQFIPEPTNEYDENAIKILIDYGNDDVIHVGYVPKKCTKKLKNILENKEISNIVAQYVGGKTKEIEYDFEKDKEKVVTNSNLSLGVQIDIRYN</sequence>
<organism evidence="4 5">
    <name type="scientific">Lysinibacillus agricola</name>
    <dbReference type="NCBI Taxonomy" id="2590012"/>
    <lineage>
        <taxon>Bacteria</taxon>
        <taxon>Bacillati</taxon>
        <taxon>Bacillota</taxon>
        <taxon>Bacilli</taxon>
        <taxon>Bacillales</taxon>
        <taxon>Bacillaceae</taxon>
        <taxon>Lysinibacillus</taxon>
    </lineage>
</organism>
<keyword evidence="1" id="KW-0479">Metal-binding</keyword>
<accession>A0ABX7AN37</accession>
<evidence type="ECO:0000256" key="1">
    <source>
        <dbReference type="ARBA" id="ARBA00022723"/>
    </source>
</evidence>
<dbReference type="RefSeq" id="WP_053595246.1">
    <property type="nucleotide sequence ID" value="NZ_CP067341.1"/>
</dbReference>
<name>A0ABX7AN37_9BACI</name>
<proteinExistence type="predicted"/>
<dbReference type="Proteomes" id="UP000596049">
    <property type="component" value="Chromosome"/>
</dbReference>
<evidence type="ECO:0000313" key="4">
    <source>
        <dbReference type="EMBL" id="QQP11352.1"/>
    </source>
</evidence>
<dbReference type="EMBL" id="CP067341">
    <property type="protein sequence ID" value="QQP11352.1"/>
    <property type="molecule type" value="Genomic_DNA"/>
</dbReference>
<evidence type="ECO:0000259" key="3">
    <source>
        <dbReference type="Pfam" id="PF08797"/>
    </source>
</evidence>
<feature type="domain" description="HIRAN" evidence="3">
    <location>
        <begin position="113"/>
        <end position="166"/>
    </location>
</feature>
<dbReference type="Gene3D" id="3.30.70.2330">
    <property type="match status" value="1"/>
</dbReference>
<dbReference type="Pfam" id="PF08797">
    <property type="entry name" value="HIRAN"/>
    <property type="match status" value="1"/>
</dbReference>